<gene>
    <name evidence="2" type="ORF">N8I84_42075</name>
</gene>
<reference evidence="2" key="1">
    <citation type="submission" date="2022-10" db="EMBL/GenBank/DDBJ databases">
        <authorList>
            <person name="Mo P."/>
        </authorList>
    </citation>
    <scope>NUCLEOTIDE SEQUENCE</scope>
    <source>
        <strain evidence="2">HUAS 13-4</strain>
        <plasmid evidence="2">punmamed2</plasmid>
    </source>
</reference>
<keyword evidence="2" id="KW-0614">Plasmid</keyword>
<evidence type="ECO:0000256" key="1">
    <source>
        <dbReference type="SAM" id="MobiDB-lite"/>
    </source>
</evidence>
<evidence type="ECO:0000313" key="3">
    <source>
        <dbReference type="Proteomes" id="UP001061298"/>
    </source>
</evidence>
<dbReference type="RefSeq" id="WP_263235293.1">
    <property type="nucleotide sequence ID" value="NZ_CP106794.1"/>
</dbReference>
<sequence length="110" mass="12195">MGFIKDAKVESMKGHAQRAISEGRTVFVCRVNQGALQSNWSGPLSGVAEQIEAVEELGWQLDQANFSHDQKNHASAFLIFRRPRGHAVPQQQQIPQKADAPRATSWGTQQ</sequence>
<name>A0ABY6EEG2_9ACTN</name>
<dbReference type="Proteomes" id="UP001061298">
    <property type="component" value="Plasmid punmamed2"/>
</dbReference>
<accession>A0ABY6EEG2</accession>
<evidence type="ECO:0000313" key="2">
    <source>
        <dbReference type="EMBL" id="UXY25017.1"/>
    </source>
</evidence>
<feature type="region of interest" description="Disordered" evidence="1">
    <location>
        <begin position="85"/>
        <end position="110"/>
    </location>
</feature>
<dbReference type="EMBL" id="CP106794">
    <property type="protein sequence ID" value="UXY25017.1"/>
    <property type="molecule type" value="Genomic_DNA"/>
</dbReference>
<proteinExistence type="predicted"/>
<geneLocation type="plasmid" evidence="2 3">
    <name>punmamed2</name>
</geneLocation>
<organism evidence="2 3">
    <name type="scientific">Streptomyces cynarae</name>
    <dbReference type="NCBI Taxonomy" id="2981134"/>
    <lineage>
        <taxon>Bacteria</taxon>
        <taxon>Bacillati</taxon>
        <taxon>Actinomycetota</taxon>
        <taxon>Actinomycetes</taxon>
        <taxon>Kitasatosporales</taxon>
        <taxon>Streptomycetaceae</taxon>
        <taxon>Streptomyces</taxon>
    </lineage>
</organism>
<protein>
    <submittedName>
        <fullName evidence="2">Uncharacterized protein</fullName>
    </submittedName>
</protein>
<keyword evidence="3" id="KW-1185">Reference proteome</keyword>